<dbReference type="PROSITE" id="PS50213">
    <property type="entry name" value="FAS1"/>
    <property type="match status" value="4"/>
</dbReference>
<protein>
    <submittedName>
        <fullName evidence="4">Adhesion lipoprotein</fullName>
    </submittedName>
</protein>
<gene>
    <name evidence="4" type="ORF">Esi_0000_0263</name>
</gene>
<keyword evidence="2" id="KW-0472">Membrane</keyword>
<dbReference type="PANTHER" id="PTHR10900">
    <property type="entry name" value="PERIOSTIN-RELATED"/>
    <property type="match status" value="1"/>
</dbReference>
<dbReference type="SUPFAM" id="SSF82153">
    <property type="entry name" value="FAS1 domain"/>
    <property type="match status" value="4"/>
</dbReference>
<feature type="region of interest" description="Disordered" evidence="1">
    <location>
        <begin position="843"/>
        <end position="873"/>
    </location>
</feature>
<dbReference type="InterPro" id="IPR036378">
    <property type="entry name" value="FAS1_dom_sf"/>
</dbReference>
<dbReference type="Gene3D" id="2.30.180.10">
    <property type="entry name" value="FAS1 domain"/>
    <property type="match status" value="4"/>
</dbReference>
<dbReference type="InterPro" id="IPR000782">
    <property type="entry name" value="FAS1_domain"/>
</dbReference>
<dbReference type="EMBL" id="FN649726">
    <property type="protein sequence ID" value="CBN76572.1"/>
    <property type="molecule type" value="Genomic_DNA"/>
</dbReference>
<dbReference type="Proteomes" id="UP000002630">
    <property type="component" value="Linkage Group LG01"/>
</dbReference>
<evidence type="ECO:0000313" key="4">
    <source>
        <dbReference type="EMBL" id="CBN76572.1"/>
    </source>
</evidence>
<dbReference type="OMA" id="ANATDFY"/>
<dbReference type="AlphaFoldDB" id="D8LB63"/>
<keyword evidence="2" id="KW-0812">Transmembrane</keyword>
<dbReference type="EMBL" id="FN647682">
    <property type="protein sequence ID" value="CBN76572.1"/>
    <property type="molecule type" value="Genomic_DNA"/>
</dbReference>
<accession>D8LB63</accession>
<reference evidence="4 5" key="1">
    <citation type="journal article" date="2010" name="Nature">
        <title>The Ectocarpus genome and the independent evolution of multicellularity in brown algae.</title>
        <authorList>
            <person name="Cock J.M."/>
            <person name="Sterck L."/>
            <person name="Rouze P."/>
            <person name="Scornet D."/>
            <person name="Allen A.E."/>
            <person name="Amoutzias G."/>
            <person name="Anthouard V."/>
            <person name="Artiguenave F."/>
            <person name="Aury J.M."/>
            <person name="Badger J.H."/>
            <person name="Beszteri B."/>
            <person name="Billiau K."/>
            <person name="Bonnet E."/>
            <person name="Bothwell J.H."/>
            <person name="Bowler C."/>
            <person name="Boyen C."/>
            <person name="Brownlee C."/>
            <person name="Carrano C.J."/>
            <person name="Charrier B."/>
            <person name="Cho G.Y."/>
            <person name="Coelho S.M."/>
            <person name="Collen J."/>
            <person name="Corre E."/>
            <person name="Da Silva C."/>
            <person name="Delage L."/>
            <person name="Delaroque N."/>
            <person name="Dittami S.M."/>
            <person name="Doulbeau S."/>
            <person name="Elias M."/>
            <person name="Farnham G."/>
            <person name="Gachon C.M."/>
            <person name="Gschloessl B."/>
            <person name="Heesch S."/>
            <person name="Jabbari K."/>
            <person name="Jubin C."/>
            <person name="Kawai H."/>
            <person name="Kimura K."/>
            <person name="Kloareg B."/>
            <person name="Kupper F.C."/>
            <person name="Lang D."/>
            <person name="Le Bail A."/>
            <person name="Leblanc C."/>
            <person name="Lerouge P."/>
            <person name="Lohr M."/>
            <person name="Lopez P.J."/>
            <person name="Martens C."/>
            <person name="Maumus F."/>
            <person name="Michel G."/>
            <person name="Miranda-Saavedra D."/>
            <person name="Morales J."/>
            <person name="Moreau H."/>
            <person name="Motomura T."/>
            <person name="Nagasato C."/>
            <person name="Napoli C.A."/>
            <person name="Nelson D.R."/>
            <person name="Nyvall-Collen P."/>
            <person name="Peters A.F."/>
            <person name="Pommier C."/>
            <person name="Potin P."/>
            <person name="Poulain J."/>
            <person name="Quesneville H."/>
            <person name="Read B."/>
            <person name="Rensing S.A."/>
            <person name="Ritter A."/>
            <person name="Rousvoal S."/>
            <person name="Samanta M."/>
            <person name="Samson G."/>
            <person name="Schroeder D.C."/>
            <person name="Segurens B."/>
            <person name="Strittmatter M."/>
            <person name="Tonon T."/>
            <person name="Tregear J.W."/>
            <person name="Valentin K."/>
            <person name="von Dassow P."/>
            <person name="Yamagishi T."/>
            <person name="Van de Peer Y."/>
            <person name="Wincker P."/>
        </authorList>
    </citation>
    <scope>NUCLEOTIDE SEQUENCE [LARGE SCALE GENOMIC DNA]</scope>
    <source>
        <strain evidence="5">Ec32 / CCAP1310/4</strain>
    </source>
</reference>
<keyword evidence="2" id="KW-1133">Transmembrane helix</keyword>
<evidence type="ECO:0000313" key="5">
    <source>
        <dbReference type="Proteomes" id="UP000002630"/>
    </source>
</evidence>
<proteinExistence type="predicted"/>
<dbReference type="OrthoDB" id="286301at2759"/>
<evidence type="ECO:0000256" key="1">
    <source>
        <dbReference type="SAM" id="MobiDB-lite"/>
    </source>
</evidence>
<dbReference type="InterPro" id="IPR050904">
    <property type="entry name" value="Adhesion/Biosynth-related"/>
</dbReference>
<feature type="domain" description="FAS1" evidence="3">
    <location>
        <begin position="344"/>
        <end position="484"/>
    </location>
</feature>
<dbReference type="eggNOG" id="KOG1437">
    <property type="taxonomic scope" value="Eukaryota"/>
</dbReference>
<dbReference type="Pfam" id="PF02469">
    <property type="entry name" value="Fasciclin"/>
    <property type="match status" value="4"/>
</dbReference>
<feature type="domain" description="FAS1" evidence="3">
    <location>
        <begin position="647"/>
        <end position="790"/>
    </location>
</feature>
<dbReference type="PANTHER" id="PTHR10900:SF77">
    <property type="entry name" value="FI19380P1"/>
    <property type="match status" value="1"/>
</dbReference>
<dbReference type="InParanoid" id="D8LB63"/>
<feature type="domain" description="FAS1" evidence="3">
    <location>
        <begin position="513"/>
        <end position="645"/>
    </location>
</feature>
<sequence>MFVSEHKAVPKRWKAPVPTVTVTMARVKKCRRRTSARGFAGTGPAFEVRPNDDDGATPAPQREWTPPPTVQQTWAPVAPWTASPGATPAPQRVWTASPGATFAPVEPWTASPGATFAPAAPWTASPGATPAPARVWTASPGATFAPVAPWTASPGATWAPAAPWTASPGATWAPAAQWTASPGATWAPAAQWTGPPTIALLDLVATTRAANTAGEYEGQFDTVLAGLEYAGLTSLLEGEALMTVFLPTDDAFEAEGITDTSITTLPQPAVQNLFLYHLLEGAASSEVMANATDFYTVLKVNLGVNGDTLTDGEGNTRSLVGEELRASNGYAHPVDGVLFPPDLLTLATNVNAEGGSFEGVFDIFLAGVARTGLGGTLSGVNGLYTVFAPGDFAFESIGITNETVLTFDEEVLETVLRYHIVTNEAADNATLRGPLREFDTLLSGSTLRNSLDGGILDDTQMKASLLAADLQAVNGYMHAIDIVLEPYPLFTQSPTAAPTAAPTYLVIVDMLVAENADPFSPYFGQFDTMIAALAASSGLDMELSAPGPFTLFAPTNAAFLHAGIGPENVEDIPPSILENLLLYHTLDGGVMRSAIASDDSLFTALGVDLATSGATLIDSEGNAIAITEADVKCSNGYLHYVDGVLMPPDLMSSLETYNEPGGSYEGVFDTFLTAINLTDVSGDYKGLNGPYTVLAPTDSAFLELRLDPSNINLANRTALEELLRYHMVDGEVGTNSMDDVGMLRTLSGGGSLSVVGGGTLIEDAEGGDASILVGNLPSSNGMVHAIDAVLMPFPETQLTGEMFPSGEAETSSDNVQVAALSAGIAAAVILVLAAIAVHKRRQADAAKPPQVAPDEDGWAGGGGNMRGAPIHPA</sequence>
<dbReference type="STRING" id="2880.D8LB63"/>
<dbReference type="SMART" id="SM00554">
    <property type="entry name" value="FAS1"/>
    <property type="match status" value="4"/>
</dbReference>
<name>D8LB63_ECTSI</name>
<evidence type="ECO:0000256" key="2">
    <source>
        <dbReference type="SAM" id="Phobius"/>
    </source>
</evidence>
<keyword evidence="4" id="KW-0449">Lipoprotein</keyword>
<keyword evidence="5" id="KW-1185">Reference proteome</keyword>
<evidence type="ECO:0000259" key="3">
    <source>
        <dbReference type="PROSITE" id="PS50213"/>
    </source>
</evidence>
<feature type="region of interest" description="Disordered" evidence="1">
    <location>
        <begin position="33"/>
        <end position="72"/>
    </location>
</feature>
<feature type="domain" description="FAS1" evidence="3">
    <location>
        <begin position="207"/>
        <end position="338"/>
    </location>
</feature>
<feature type="transmembrane region" description="Helical" evidence="2">
    <location>
        <begin position="817"/>
        <end position="837"/>
    </location>
</feature>
<organism evidence="4 5">
    <name type="scientific">Ectocarpus siliculosus</name>
    <name type="common">Brown alga</name>
    <name type="synonym">Conferva siliculosa</name>
    <dbReference type="NCBI Taxonomy" id="2880"/>
    <lineage>
        <taxon>Eukaryota</taxon>
        <taxon>Sar</taxon>
        <taxon>Stramenopiles</taxon>
        <taxon>Ochrophyta</taxon>
        <taxon>PX clade</taxon>
        <taxon>Phaeophyceae</taxon>
        <taxon>Ectocarpales</taxon>
        <taxon>Ectocarpaceae</taxon>
        <taxon>Ectocarpus</taxon>
    </lineage>
</organism>